<organism evidence="3 4">
    <name type="scientific">Sphingomonas alpina</name>
    <dbReference type="NCBI Taxonomy" id="653931"/>
    <lineage>
        <taxon>Bacteria</taxon>
        <taxon>Pseudomonadati</taxon>
        <taxon>Pseudomonadota</taxon>
        <taxon>Alphaproteobacteria</taxon>
        <taxon>Sphingomonadales</taxon>
        <taxon>Sphingomonadaceae</taxon>
        <taxon>Sphingomonas</taxon>
    </lineage>
</organism>
<dbReference type="PANTHER" id="PTHR13774:SF32">
    <property type="entry name" value="ANTISENSE-ENHANCING SEQUENCE 1"/>
    <property type="match status" value="1"/>
</dbReference>
<dbReference type="Pfam" id="PF02567">
    <property type="entry name" value="PhzC-PhzF"/>
    <property type="match status" value="1"/>
</dbReference>
<keyword evidence="4" id="KW-1185">Reference proteome</keyword>
<dbReference type="SUPFAM" id="SSF54506">
    <property type="entry name" value="Diaminopimelate epimerase-like"/>
    <property type="match status" value="1"/>
</dbReference>
<protein>
    <submittedName>
        <fullName evidence="3">PhzF family phenazine biosynthesis protein</fullName>
    </submittedName>
</protein>
<reference evidence="3 4" key="1">
    <citation type="submission" date="2020-09" db="EMBL/GenBank/DDBJ databases">
        <title>Sphingomonas sp., a new species isolated from pork steak.</title>
        <authorList>
            <person name="Heidler von Heilborn D."/>
        </authorList>
    </citation>
    <scope>NUCLEOTIDE SEQUENCE [LARGE SCALE GENOMIC DNA]</scope>
    <source>
        <strain evidence="4">S8-3T</strain>
    </source>
</reference>
<evidence type="ECO:0000313" key="3">
    <source>
        <dbReference type="EMBL" id="QNQ09446.1"/>
    </source>
</evidence>
<dbReference type="PIRSF" id="PIRSF016184">
    <property type="entry name" value="PhzC_PhzF"/>
    <property type="match status" value="1"/>
</dbReference>
<dbReference type="PANTHER" id="PTHR13774">
    <property type="entry name" value="PHENAZINE BIOSYNTHESIS PROTEIN"/>
    <property type="match status" value="1"/>
</dbReference>
<dbReference type="InterPro" id="IPR003719">
    <property type="entry name" value="Phenazine_PhzF-like"/>
</dbReference>
<proteinExistence type="inferred from homology"/>
<dbReference type="Gene3D" id="3.10.310.10">
    <property type="entry name" value="Diaminopimelate Epimerase, Chain A, domain 1"/>
    <property type="match status" value="2"/>
</dbReference>
<dbReference type="NCBIfam" id="TIGR00654">
    <property type="entry name" value="PhzF_family"/>
    <property type="match status" value="1"/>
</dbReference>
<sequence>MSKLVFGMVDVFADAPLEGNPLAVVEGGEQLSDDVLRAIAREFNQAETTFIMESDRADRKLRSFTAAGFEVAGAGHNALGAWLWLARGDALGPLDSATIFHQEIGENILPVIVERRGERVHVRMQQAPLQLFPILSDTSGLAPALGLAADDFLSNPPPRAADTGASHLMVRVRDKAAVDRAETNVPALLNILKPAGAEGCYVYSFDEESGSQAYARFFSPAVGMSEDVATGTAAGPLAAYLFEQGLLRDTALLVEQGTRLGRRSLLSVDVGKQPELSGSGIVVMEGHILI</sequence>
<feature type="active site" evidence="2">
    <location>
        <position position="47"/>
    </location>
</feature>
<dbReference type="Proteomes" id="UP000516148">
    <property type="component" value="Chromosome"/>
</dbReference>
<dbReference type="GO" id="GO:0005737">
    <property type="term" value="C:cytoplasm"/>
    <property type="evidence" value="ECO:0007669"/>
    <property type="project" value="TreeGrafter"/>
</dbReference>
<evidence type="ECO:0000256" key="2">
    <source>
        <dbReference type="PIRSR" id="PIRSR016184-1"/>
    </source>
</evidence>
<name>A0A7H0LIE3_9SPHN</name>
<dbReference type="GO" id="GO:0016853">
    <property type="term" value="F:isomerase activity"/>
    <property type="evidence" value="ECO:0007669"/>
    <property type="project" value="TreeGrafter"/>
</dbReference>
<dbReference type="RefSeq" id="WP_187761758.1">
    <property type="nucleotide sequence ID" value="NZ_CP061038.1"/>
</dbReference>
<dbReference type="AlphaFoldDB" id="A0A7H0LIE3"/>
<evidence type="ECO:0000256" key="1">
    <source>
        <dbReference type="ARBA" id="ARBA00008270"/>
    </source>
</evidence>
<accession>A0A7H0LIE3</accession>
<gene>
    <name evidence="3" type="ORF">H3Z74_22835</name>
</gene>
<comment type="similarity">
    <text evidence="1">Belongs to the PhzF family.</text>
</comment>
<dbReference type="KEGG" id="spap:H3Z74_22835"/>
<dbReference type="EMBL" id="CP061038">
    <property type="protein sequence ID" value="QNQ09446.1"/>
    <property type="molecule type" value="Genomic_DNA"/>
</dbReference>
<evidence type="ECO:0000313" key="4">
    <source>
        <dbReference type="Proteomes" id="UP000516148"/>
    </source>
</evidence>